<dbReference type="RefSeq" id="WP_308349448.1">
    <property type="nucleotide sequence ID" value="NZ_CP129971.1"/>
</dbReference>
<proteinExistence type="predicted"/>
<dbReference type="AlphaFoldDB" id="A0AA49J9P8"/>
<dbReference type="Proteomes" id="UP001230496">
    <property type="component" value="Chromosome"/>
</dbReference>
<gene>
    <name evidence="1" type="ORF">QYS49_11335</name>
</gene>
<dbReference type="Gene3D" id="2.180.10.10">
    <property type="entry name" value="RHS repeat-associated core"/>
    <property type="match status" value="1"/>
</dbReference>
<reference evidence="1 2" key="1">
    <citation type="submission" date="2023-08" db="EMBL/GenBank/DDBJ databases">
        <title>Comparative genomics and taxonomic characterization of three novel marine species of genus Marivirga.</title>
        <authorList>
            <person name="Muhammad N."/>
            <person name="Kim S.-G."/>
        </authorList>
    </citation>
    <scope>NUCLEOTIDE SEQUENCE [LARGE SCALE GENOMIC DNA]</scope>
    <source>
        <strain evidence="1 2">BDSF4-3</strain>
    </source>
</reference>
<dbReference type="KEGG" id="msaa:QYS49_11335"/>
<accession>A0AA49J9P8</accession>
<dbReference type="EMBL" id="CP129971">
    <property type="protein sequence ID" value="WKK77633.2"/>
    <property type="molecule type" value="Genomic_DNA"/>
</dbReference>
<name>A0AA49J9P8_9BACT</name>
<protein>
    <submittedName>
        <fullName evidence="1">Uncharacterized protein</fullName>
    </submittedName>
</protein>
<sequence length="276" mass="32581">MSYTSKGQSILDNWDLKWTETFDHIKNGNERIKIIYSSFNTNTELIKLIDTSVIVRKYQDALFLEKIHYKLENGDSIKWQHQINRYNKTSQLVEEIDSVDGLIQEHKINFYKNTELRRTEYLSIRPDYNDQMEIVDVDTVQLEILKYYDEKGKCNRIVTLNKSKLKGRNKIDTTVTYNKFDLKNRLIGAINIQENDTISTTKFQYDELGREIKQTHSSLHGSNSFEYEYDKQGNVISELIEVGKYTTLILTEFDDQNQPVIRKTFRPKTIGNITYE</sequence>
<evidence type="ECO:0000313" key="2">
    <source>
        <dbReference type="Proteomes" id="UP001230496"/>
    </source>
</evidence>
<organism evidence="1 2">
    <name type="scientific">Marivirga salinarum</name>
    <dbReference type="NCBI Taxonomy" id="3059078"/>
    <lineage>
        <taxon>Bacteria</taxon>
        <taxon>Pseudomonadati</taxon>
        <taxon>Bacteroidota</taxon>
        <taxon>Cytophagia</taxon>
        <taxon>Cytophagales</taxon>
        <taxon>Marivirgaceae</taxon>
        <taxon>Marivirga</taxon>
    </lineage>
</organism>
<evidence type="ECO:0000313" key="1">
    <source>
        <dbReference type="EMBL" id="WKK77633.2"/>
    </source>
</evidence>
<keyword evidence="2" id="KW-1185">Reference proteome</keyword>